<accession>A0ABV7QXB3</accession>
<reference evidence="3" key="1">
    <citation type="journal article" date="2019" name="Int. J. Syst. Evol. Microbiol.">
        <title>The Global Catalogue of Microorganisms (GCM) 10K type strain sequencing project: providing services to taxonomists for standard genome sequencing and annotation.</title>
        <authorList>
            <consortium name="The Broad Institute Genomics Platform"/>
            <consortium name="The Broad Institute Genome Sequencing Center for Infectious Disease"/>
            <person name="Wu L."/>
            <person name="Ma J."/>
        </authorList>
    </citation>
    <scope>NUCLEOTIDE SEQUENCE [LARGE SCALE GENOMIC DNA]</scope>
    <source>
        <strain evidence="3">CGMCC 4.7682</strain>
    </source>
</reference>
<keyword evidence="1" id="KW-0812">Transmembrane</keyword>
<proteinExistence type="predicted"/>
<dbReference type="Proteomes" id="UP001595764">
    <property type="component" value="Unassembled WGS sequence"/>
</dbReference>
<comment type="caution">
    <text evidence="2">The sequence shown here is derived from an EMBL/GenBank/DDBJ whole genome shotgun (WGS) entry which is preliminary data.</text>
</comment>
<evidence type="ECO:0000313" key="3">
    <source>
        <dbReference type="Proteomes" id="UP001595764"/>
    </source>
</evidence>
<sequence length="52" mass="5077">MSKYSKLVGAIVGALTSVPITTLVPGLPAAWATVITGVLAAVGACVAPKNTP</sequence>
<keyword evidence="1" id="KW-1133">Transmembrane helix</keyword>
<keyword evidence="1" id="KW-0472">Membrane</keyword>
<dbReference type="RefSeq" id="WP_377870258.1">
    <property type="nucleotide sequence ID" value="NZ_JBHMAY010000021.1"/>
</dbReference>
<evidence type="ECO:0000256" key="1">
    <source>
        <dbReference type="SAM" id="Phobius"/>
    </source>
</evidence>
<keyword evidence="3" id="KW-1185">Reference proteome</keyword>
<dbReference type="EMBL" id="JBHRWI010000070">
    <property type="protein sequence ID" value="MFC3516883.1"/>
    <property type="molecule type" value="Genomic_DNA"/>
</dbReference>
<protein>
    <submittedName>
        <fullName evidence="2">Uncharacterized protein</fullName>
    </submittedName>
</protein>
<organism evidence="2 3">
    <name type="scientific">Amycolatopsis halotolerans</name>
    <dbReference type="NCBI Taxonomy" id="330083"/>
    <lineage>
        <taxon>Bacteria</taxon>
        <taxon>Bacillati</taxon>
        <taxon>Actinomycetota</taxon>
        <taxon>Actinomycetes</taxon>
        <taxon>Pseudonocardiales</taxon>
        <taxon>Pseudonocardiaceae</taxon>
        <taxon>Amycolatopsis</taxon>
    </lineage>
</organism>
<gene>
    <name evidence="2" type="ORF">ACFORO_42425</name>
</gene>
<name>A0ABV7QXB3_9PSEU</name>
<evidence type="ECO:0000313" key="2">
    <source>
        <dbReference type="EMBL" id="MFC3516883.1"/>
    </source>
</evidence>
<feature type="transmembrane region" description="Helical" evidence="1">
    <location>
        <begin position="29"/>
        <end position="47"/>
    </location>
</feature>